<sequence>MKNWTLTLTSFHEVINVKYNLWHDYPVNLVALIVPWRDR</sequence>
<evidence type="ECO:0000313" key="2">
    <source>
        <dbReference type="Proteomes" id="UP000366051"/>
    </source>
</evidence>
<reference evidence="2" key="1">
    <citation type="submission" date="2019-11" db="EMBL/GenBank/DDBJ databases">
        <title>Genome sequence of Heliorestis convoluta strain HH, an alkaliphilic and minimalistic phototrophic bacterium from a soda lake in Egypt.</title>
        <authorList>
            <person name="Dewey E.D."/>
            <person name="Stokes L.M."/>
            <person name="Burchell B.M."/>
            <person name="Shaffer K.N."/>
            <person name="Huntington A.M."/>
            <person name="Baker J.M."/>
            <person name="Nadendla S."/>
            <person name="Giglio M.G."/>
            <person name="Touchman J.W."/>
            <person name="Blankenship R.E."/>
            <person name="Madigan M.T."/>
            <person name="Sattley W.M."/>
        </authorList>
    </citation>
    <scope>NUCLEOTIDE SEQUENCE [LARGE SCALE GENOMIC DNA]</scope>
    <source>
        <strain evidence="2">HH</strain>
    </source>
</reference>
<keyword evidence="2" id="KW-1185">Reference proteome</keyword>
<proteinExistence type="predicted"/>
<name>A0A5Q2MZQ1_9FIRM</name>
<dbReference type="Proteomes" id="UP000366051">
    <property type="component" value="Chromosome"/>
</dbReference>
<protein>
    <submittedName>
        <fullName evidence="1">Uncharacterized protein</fullName>
    </submittedName>
</protein>
<organism evidence="1 2">
    <name type="scientific">Heliorestis convoluta</name>
    <dbReference type="NCBI Taxonomy" id="356322"/>
    <lineage>
        <taxon>Bacteria</taxon>
        <taxon>Bacillati</taxon>
        <taxon>Bacillota</taxon>
        <taxon>Clostridia</taxon>
        <taxon>Eubacteriales</taxon>
        <taxon>Heliobacteriaceae</taxon>
        <taxon>Heliorestis</taxon>
    </lineage>
</organism>
<dbReference type="EMBL" id="CP045875">
    <property type="protein sequence ID" value="QGG48157.1"/>
    <property type="molecule type" value="Genomic_DNA"/>
</dbReference>
<dbReference type="AlphaFoldDB" id="A0A5Q2MZQ1"/>
<accession>A0A5Q2MZQ1</accession>
<dbReference type="KEGG" id="hcv:FTV88_2059"/>
<gene>
    <name evidence="1" type="ORF">FTV88_2059</name>
</gene>
<evidence type="ECO:0000313" key="1">
    <source>
        <dbReference type="EMBL" id="QGG48157.1"/>
    </source>
</evidence>